<feature type="transmembrane region" description="Helical" evidence="5">
    <location>
        <begin position="89"/>
        <end position="108"/>
    </location>
</feature>
<dbReference type="Pfam" id="PF13664">
    <property type="entry name" value="DUF4149"/>
    <property type="match status" value="1"/>
</dbReference>
<feature type="transmembrane region" description="Helical" evidence="5">
    <location>
        <begin position="12"/>
        <end position="36"/>
    </location>
</feature>
<feature type="transmembrane region" description="Helical" evidence="5">
    <location>
        <begin position="48"/>
        <end position="69"/>
    </location>
</feature>
<comment type="subcellular location">
    <subcellularLocation>
        <location evidence="1">Membrane</location>
    </subcellularLocation>
</comment>
<feature type="domain" description="TMEM205-like" evidence="6">
    <location>
        <begin position="16"/>
        <end position="118"/>
    </location>
</feature>
<evidence type="ECO:0000313" key="7">
    <source>
        <dbReference type="EMBL" id="MBK9797856.1"/>
    </source>
</evidence>
<keyword evidence="4 5" id="KW-0472">Membrane</keyword>
<evidence type="ECO:0000259" key="6">
    <source>
        <dbReference type="Pfam" id="PF13664"/>
    </source>
</evidence>
<sequence>MNPATIRRLDQLSQILLLLWAGAALGFGIFSAPVFFRELPSRDVAGRIAGLIIGRLDWAAWIAFGLAGLSWLGRWVAEVKEDLIGPIRLWSGGLMVALLMCLASTFVVTPKVQAIRARINAPIESLAPEHADRVAYNKAHGLSRNLFFLRILLAVGLAASVGFMGRGGKDPEPVS</sequence>
<evidence type="ECO:0000256" key="1">
    <source>
        <dbReference type="ARBA" id="ARBA00004370"/>
    </source>
</evidence>
<comment type="caution">
    <text evidence="7">The sequence shown here is derived from an EMBL/GenBank/DDBJ whole genome shotgun (WGS) entry which is preliminary data.</text>
</comment>
<feature type="transmembrane region" description="Helical" evidence="5">
    <location>
        <begin position="147"/>
        <end position="165"/>
    </location>
</feature>
<gene>
    <name evidence="7" type="ORF">IPP58_15520</name>
</gene>
<keyword evidence="2 5" id="KW-0812">Transmembrane</keyword>
<protein>
    <submittedName>
        <fullName evidence="7">DUF4149 domain-containing protein</fullName>
    </submittedName>
</protein>
<dbReference type="GO" id="GO:0016020">
    <property type="term" value="C:membrane"/>
    <property type="evidence" value="ECO:0007669"/>
    <property type="project" value="UniProtKB-SubCell"/>
</dbReference>
<dbReference type="InterPro" id="IPR025423">
    <property type="entry name" value="TMEM205-like"/>
</dbReference>
<evidence type="ECO:0000256" key="5">
    <source>
        <dbReference type="SAM" id="Phobius"/>
    </source>
</evidence>
<organism evidence="7 8">
    <name type="scientific">Candidatus Geothrix skivensis</name>
    <dbReference type="NCBI Taxonomy" id="2954439"/>
    <lineage>
        <taxon>Bacteria</taxon>
        <taxon>Pseudomonadati</taxon>
        <taxon>Acidobacteriota</taxon>
        <taxon>Holophagae</taxon>
        <taxon>Holophagales</taxon>
        <taxon>Holophagaceae</taxon>
        <taxon>Geothrix</taxon>
    </lineage>
</organism>
<proteinExistence type="predicted"/>
<accession>A0A9D7SJC9</accession>
<dbReference type="AlphaFoldDB" id="A0A9D7SJC9"/>
<dbReference type="Proteomes" id="UP000886657">
    <property type="component" value="Unassembled WGS sequence"/>
</dbReference>
<keyword evidence="3 5" id="KW-1133">Transmembrane helix</keyword>
<evidence type="ECO:0000313" key="8">
    <source>
        <dbReference type="Proteomes" id="UP000886657"/>
    </source>
</evidence>
<name>A0A9D7SJC9_9BACT</name>
<dbReference type="EMBL" id="JADKIO010000012">
    <property type="protein sequence ID" value="MBK9797856.1"/>
    <property type="molecule type" value="Genomic_DNA"/>
</dbReference>
<evidence type="ECO:0000256" key="2">
    <source>
        <dbReference type="ARBA" id="ARBA00022692"/>
    </source>
</evidence>
<reference evidence="7" key="1">
    <citation type="submission" date="2020-10" db="EMBL/GenBank/DDBJ databases">
        <title>Connecting structure to function with the recovery of over 1000 high-quality activated sludge metagenome-assembled genomes encoding full-length rRNA genes using long-read sequencing.</title>
        <authorList>
            <person name="Singleton C.M."/>
            <person name="Petriglieri F."/>
            <person name="Kristensen J.M."/>
            <person name="Kirkegaard R.H."/>
            <person name="Michaelsen T.Y."/>
            <person name="Andersen M.H."/>
            <person name="Karst S.M."/>
            <person name="Dueholm M.S."/>
            <person name="Nielsen P.H."/>
            <person name="Albertsen M."/>
        </authorList>
    </citation>
    <scope>NUCLEOTIDE SEQUENCE</scope>
    <source>
        <strain evidence="7">Skiv_18-Q3-R9-52_MAXAC.067</strain>
    </source>
</reference>
<evidence type="ECO:0000256" key="4">
    <source>
        <dbReference type="ARBA" id="ARBA00023136"/>
    </source>
</evidence>
<evidence type="ECO:0000256" key="3">
    <source>
        <dbReference type="ARBA" id="ARBA00022989"/>
    </source>
</evidence>